<dbReference type="SUPFAM" id="SSF53067">
    <property type="entry name" value="Actin-like ATPase domain"/>
    <property type="match status" value="2"/>
</dbReference>
<dbReference type="Gene3D" id="3.30.420.150">
    <property type="entry name" value="Exopolyphosphatase. Domain 2"/>
    <property type="match status" value="1"/>
</dbReference>
<dbReference type="InterPro" id="IPR050273">
    <property type="entry name" value="GppA/Ppx_hydrolase"/>
</dbReference>
<dbReference type="GO" id="GO:0004309">
    <property type="term" value="F:exopolyphosphatase activity"/>
    <property type="evidence" value="ECO:0007669"/>
    <property type="project" value="UniProtKB-EC"/>
</dbReference>
<dbReference type="Proteomes" id="UP000092627">
    <property type="component" value="Unassembled WGS sequence"/>
</dbReference>
<dbReference type="PANTHER" id="PTHR30005:SF14">
    <property type="entry name" value="EXOPOLYPHOSPHATASE"/>
    <property type="match status" value="1"/>
</dbReference>
<proteinExistence type="predicted"/>
<dbReference type="FunFam" id="3.30.420.150:FF:000001">
    <property type="entry name" value="Guanosine-5'-triphosphate,3'-diphosphate pyrophosphatase"/>
    <property type="match status" value="1"/>
</dbReference>
<evidence type="ECO:0000313" key="4">
    <source>
        <dbReference type="EMBL" id="SBS25713.1"/>
    </source>
</evidence>
<dbReference type="Gene3D" id="3.30.420.40">
    <property type="match status" value="1"/>
</dbReference>
<evidence type="ECO:0000259" key="2">
    <source>
        <dbReference type="Pfam" id="PF02541"/>
    </source>
</evidence>
<dbReference type="PANTHER" id="PTHR30005">
    <property type="entry name" value="EXOPOLYPHOSPHATASE"/>
    <property type="match status" value="1"/>
</dbReference>
<dbReference type="EC" id="3.6.1.11" evidence="4"/>
<keyword evidence="5" id="KW-1185">Reference proteome</keyword>
<dbReference type="Pfam" id="PF02541">
    <property type="entry name" value="Ppx-GppA"/>
    <property type="match status" value="1"/>
</dbReference>
<dbReference type="EMBL" id="FLOC01000001">
    <property type="protein sequence ID" value="SBS25713.1"/>
    <property type="molecule type" value="Genomic_DNA"/>
</dbReference>
<dbReference type="GO" id="GO:0006798">
    <property type="term" value="P:polyphosphate catabolic process"/>
    <property type="evidence" value="ECO:0007669"/>
    <property type="project" value="TreeGrafter"/>
</dbReference>
<organism evidence="4 5">
    <name type="scientific">Marinomonas aquimarina</name>
    <dbReference type="NCBI Taxonomy" id="295068"/>
    <lineage>
        <taxon>Bacteria</taxon>
        <taxon>Pseudomonadati</taxon>
        <taxon>Pseudomonadota</taxon>
        <taxon>Gammaproteobacteria</taxon>
        <taxon>Oceanospirillales</taxon>
        <taxon>Oceanospirillaceae</taxon>
        <taxon>Marinomonas</taxon>
    </lineage>
</organism>
<name>A0A1A8T3R7_9GAMM</name>
<evidence type="ECO:0000313" key="5">
    <source>
        <dbReference type="Proteomes" id="UP000092627"/>
    </source>
</evidence>
<reference evidence="4 5" key="1">
    <citation type="submission" date="2016-06" db="EMBL/GenBank/DDBJ databases">
        <authorList>
            <person name="Kjaerup R.B."/>
            <person name="Dalgaard T.S."/>
            <person name="Juul-Madsen H.R."/>
        </authorList>
    </citation>
    <scope>NUCLEOTIDE SEQUENCE [LARGE SCALE GENOMIC DNA]</scope>
    <source>
        <strain evidence="4 5">CECT 5080</strain>
    </source>
</reference>
<protein>
    <submittedName>
        <fullName evidence="4">Exopolyphosphatase</fullName>
        <ecNumber evidence="4">3.6.1.11</ecNumber>
    </submittedName>
</protein>
<dbReference type="InterPro" id="IPR043129">
    <property type="entry name" value="ATPase_NBD"/>
</dbReference>
<feature type="domain" description="Ppx/GppA phosphatase N-terminal" evidence="2">
    <location>
        <begin position="30"/>
        <end position="312"/>
    </location>
</feature>
<sequence>MQSLLVQQSHDFPFEKIAAIDLGSNSFHMVVAQVTHGQLRITGQYGDKVQLAAGLQDDDTLDEASQQRGIDCIAQFAQVIDDLPLGSVRIVGTNALRAAKNRYDFISKAMDVISHPVEIIAGREEARLIYVGVARTMDHGDQKRVVVDIGGGSTEFIIGQQLEPILTESLHMGCVSYRQRFFPDGVITKSNFQKAVTAARLELLSIQDDYLDEGWDVAIGSSGTIKAAYNIAVENGWSKKGITPKVLKQIQKELFEAGHADKINLLGLKPERKSTIAAGIAILTAVFECFGIKQMDFSNGALREGVLYDIMGRYADTDIRERTVSYMLNQYHIDMEQAKLVTHTSLSMLEQVKDSWGLASLSSEDILRWASLLHECGMGISHSRYHKHGAYIISESDMPGFSQQEQQALASLVLRHRRKFTQALEFRFTKSDQQDLDRLAILLRIAILLHIDRKEGDMPIFTLKADDKSLHAEFLPGWLDARPLTLANLQSEADYLAMAGYTLTFK</sequence>
<accession>A0A1A8T3R7</accession>
<evidence type="ECO:0000256" key="1">
    <source>
        <dbReference type="ARBA" id="ARBA00022801"/>
    </source>
</evidence>
<dbReference type="RefSeq" id="WP_067204638.1">
    <property type="nucleotide sequence ID" value="NZ_FLOC01000001.1"/>
</dbReference>
<dbReference type="OrthoDB" id="9793035at2"/>
<keyword evidence="1 4" id="KW-0378">Hydrolase</keyword>
<dbReference type="PIRSF" id="PIRSF001267">
    <property type="entry name" value="Pyrophosphatase_GppA_Ppx"/>
    <property type="match status" value="1"/>
</dbReference>
<evidence type="ECO:0000259" key="3">
    <source>
        <dbReference type="Pfam" id="PF21447"/>
    </source>
</evidence>
<dbReference type="AlphaFoldDB" id="A0A1A8T3R7"/>
<dbReference type="Pfam" id="PF21447">
    <property type="entry name" value="Ppx-GppA_III"/>
    <property type="match status" value="1"/>
</dbReference>
<dbReference type="SUPFAM" id="SSF109604">
    <property type="entry name" value="HD-domain/PDEase-like"/>
    <property type="match status" value="1"/>
</dbReference>
<dbReference type="FunFam" id="3.30.420.40:FF:000023">
    <property type="entry name" value="Guanosine-5'-triphosphate,3'-diphosphate pyrophosphatase"/>
    <property type="match status" value="1"/>
</dbReference>
<dbReference type="STRING" id="295068.MAQ5080_00344"/>
<feature type="domain" description="Ppx/GppA phosphatase C-terminal" evidence="3">
    <location>
        <begin position="319"/>
        <end position="492"/>
    </location>
</feature>
<dbReference type="CDD" id="cd24053">
    <property type="entry name" value="ASKHA_NBD_EcPPX-GppA-like"/>
    <property type="match status" value="1"/>
</dbReference>
<dbReference type="InterPro" id="IPR048950">
    <property type="entry name" value="Ppx_GppA_C"/>
</dbReference>
<dbReference type="Gene3D" id="1.10.3210.10">
    <property type="entry name" value="Hypothetical protein af1432"/>
    <property type="match status" value="1"/>
</dbReference>
<gene>
    <name evidence="4" type="primary">ppx</name>
    <name evidence="4" type="ORF">MAQ5080_00344</name>
</gene>
<dbReference type="InterPro" id="IPR030673">
    <property type="entry name" value="PyroPPase_GppA_Ppx"/>
</dbReference>
<dbReference type="InterPro" id="IPR003695">
    <property type="entry name" value="Ppx_GppA_N"/>
</dbReference>